<organism evidence="1 2">
    <name type="scientific">Candidatus Marithioploca araucensis</name>
    <dbReference type="NCBI Taxonomy" id="70273"/>
    <lineage>
        <taxon>Bacteria</taxon>
        <taxon>Pseudomonadati</taxon>
        <taxon>Pseudomonadota</taxon>
        <taxon>Gammaproteobacteria</taxon>
        <taxon>Thiotrichales</taxon>
        <taxon>Thiotrichaceae</taxon>
        <taxon>Candidatus Marithioploca</taxon>
    </lineage>
</organism>
<dbReference type="Proteomes" id="UP001171945">
    <property type="component" value="Unassembled WGS sequence"/>
</dbReference>
<accession>A0ABT7VR38</accession>
<reference evidence="1" key="1">
    <citation type="submission" date="2023-06" db="EMBL/GenBank/DDBJ databases">
        <title>Uncultivated large filamentous bacteria from sulfidic sediments reveal new species and different genomic features in energy metabolism and defense.</title>
        <authorList>
            <person name="Fonseca A."/>
        </authorList>
    </citation>
    <scope>NUCLEOTIDE SEQUENCE</scope>
    <source>
        <strain evidence="1">HSG4</strain>
    </source>
</reference>
<dbReference type="EMBL" id="JAUCGM010000067">
    <property type="protein sequence ID" value="MDM8562132.1"/>
    <property type="molecule type" value="Genomic_DNA"/>
</dbReference>
<evidence type="ECO:0000313" key="1">
    <source>
        <dbReference type="EMBL" id="MDM8562132.1"/>
    </source>
</evidence>
<name>A0ABT7VR38_9GAMM</name>
<gene>
    <name evidence="1" type="ORF">QUF54_02140</name>
</gene>
<comment type="caution">
    <text evidence="1">The sequence shown here is derived from an EMBL/GenBank/DDBJ whole genome shotgun (WGS) entry which is preliminary data.</text>
</comment>
<protein>
    <submittedName>
        <fullName evidence="1">Uncharacterized protein</fullName>
    </submittedName>
</protein>
<proteinExistence type="predicted"/>
<keyword evidence="2" id="KW-1185">Reference proteome</keyword>
<sequence length="465" mass="54212">MSQFLWVEDFEKANVAASTHAVFGELLTKAPDETKQEVKKTLKDHSVLLECTFLDALEFIRDPEKLFQVDYIVLDVELVIQEGADEKNVLPDILKLYHGYKNKTPEQALKTKAGYQLYIELVMGLDFPKDHILFCSNHIDELESLTEAFQEAKIQLPRTPHGQLALSKKKGDQEALWGWITERRNNPYSVLRRGIIEGCQYIQSLIENPENIQFGEFTHKNAEKIAQDMQDYLDILLKLLPLREPQDKEPLYKLFVRTLAHEWETSANPESFSGENKNRNKTFAWVMKNTRNWISHSDFLDDLEEQDIAFLFIVAMRAMFSLESTTQKHEEILLALFEQERLSADNLKNCIKNKEIPLMDTYLAVRNASLNAKIPVKEATPFRKMLDDMQSRNIPHNYIRGLFQIFWHGLFPITLSGTPENKVKKINHTTFLCEMKCQFSGDYNFDHKEFLFEFARSIYKRSFPV</sequence>
<evidence type="ECO:0000313" key="2">
    <source>
        <dbReference type="Proteomes" id="UP001171945"/>
    </source>
</evidence>